<dbReference type="Gene3D" id="3.90.220.20">
    <property type="entry name" value="DNA methylase specificity domains"/>
    <property type="match status" value="1"/>
</dbReference>
<dbReference type="InterPro" id="IPR044946">
    <property type="entry name" value="Restrct_endonuc_typeI_TRD_sf"/>
</dbReference>
<dbReference type="Proteomes" id="UP000030106">
    <property type="component" value="Unassembled WGS sequence"/>
</dbReference>
<reference evidence="5 6" key="1">
    <citation type="submission" date="2012-10" db="EMBL/GenBank/DDBJ databases">
        <title>Genome sequencing and analysis of entomopathogenic fungi Beauveria bassiana D1-5.</title>
        <authorList>
            <person name="Li Q."/>
            <person name="Wang L."/>
            <person name="Zhang Z."/>
            <person name="Wang Q."/>
            <person name="Ren J."/>
            <person name="Wang M."/>
            <person name="Xu W."/>
            <person name="Wang J."/>
            <person name="Lu Y."/>
            <person name="Du Q."/>
            <person name="Sun Z."/>
        </authorList>
    </citation>
    <scope>NUCLEOTIDE SEQUENCE [LARGE SCALE GENOMIC DNA]</scope>
    <source>
        <strain evidence="5 6">D1-5</strain>
    </source>
</reference>
<evidence type="ECO:0000313" key="5">
    <source>
        <dbReference type="EMBL" id="KGQ02448.1"/>
    </source>
</evidence>
<accession>A0A0A2V4N7</accession>
<organism evidence="5 6">
    <name type="scientific">Beauveria bassiana D1-5</name>
    <dbReference type="NCBI Taxonomy" id="1245745"/>
    <lineage>
        <taxon>Eukaryota</taxon>
        <taxon>Fungi</taxon>
        <taxon>Dikarya</taxon>
        <taxon>Ascomycota</taxon>
        <taxon>Pezizomycotina</taxon>
        <taxon>Sordariomycetes</taxon>
        <taxon>Hypocreomycetidae</taxon>
        <taxon>Hypocreales</taxon>
        <taxon>Cordycipitaceae</taxon>
        <taxon>Beauveria</taxon>
    </lineage>
</organism>
<feature type="domain" description="Type I restriction modification DNA specificity" evidence="4">
    <location>
        <begin position="22"/>
        <end position="183"/>
    </location>
</feature>
<dbReference type="EMBL" id="ANFO01001541">
    <property type="protein sequence ID" value="KGQ02448.1"/>
    <property type="molecule type" value="Genomic_DNA"/>
</dbReference>
<dbReference type="InterPro" id="IPR000055">
    <property type="entry name" value="Restrct_endonuc_typeI_TRD"/>
</dbReference>
<evidence type="ECO:0000256" key="2">
    <source>
        <dbReference type="ARBA" id="ARBA00022747"/>
    </source>
</evidence>
<comment type="similarity">
    <text evidence="1">Belongs to the type-I restriction system S methylase family.</text>
</comment>
<dbReference type="GO" id="GO:0009307">
    <property type="term" value="P:DNA restriction-modification system"/>
    <property type="evidence" value="ECO:0007669"/>
    <property type="project" value="UniProtKB-KW"/>
</dbReference>
<sequence length="429" mass="48263">MMDYKPYKKYKTTDCAWLKEIPEHWAIKRIKNVATYNDDTLDERTDPDFELDYVDISSVTLAGGIEKSEVILFEKAPSRARRKVKHGDIIVSTVRTYLKAIAPISNPPENMIVSTGFAVIRPKEMLHSGFAGYLLQSNGFVGEVVANSVGVSYPAINASDLVRIAAVEPPIDEQAIIARFLDFKIAQIDSLIHSMGGSVQVEKNAKKKSMVFLLQEYRSAMITNARNEQMALNAQGYFNCLKSYLNINHYGEPQASNGEVVLRDKVFGQSGAKPIEYKVSLQAAGETLVIKLDTKKNGSSLPLFHFLDDTAKPWSKRCDFVVFNLRKNKLHVYCLEFKSESIPHDVPDQLKASVDWLKALHATINAYTTKRSAIHATKYVLSNHPDPTPYLDADGKYLQRDHTIRHYRYADINGMALADLDNSNIEVIR</sequence>
<dbReference type="PANTHER" id="PTHR43140:SF1">
    <property type="entry name" value="TYPE I RESTRICTION ENZYME ECOKI SPECIFICITY SUBUNIT"/>
    <property type="match status" value="1"/>
</dbReference>
<keyword evidence="2" id="KW-0680">Restriction system</keyword>
<evidence type="ECO:0000256" key="1">
    <source>
        <dbReference type="ARBA" id="ARBA00010923"/>
    </source>
</evidence>
<dbReference type="InterPro" id="IPR051212">
    <property type="entry name" value="Type-I_RE_S_subunit"/>
</dbReference>
<dbReference type="GO" id="GO:0003677">
    <property type="term" value="F:DNA binding"/>
    <property type="evidence" value="ECO:0007669"/>
    <property type="project" value="UniProtKB-KW"/>
</dbReference>
<keyword evidence="3" id="KW-0238">DNA-binding</keyword>
<dbReference type="Pfam" id="PF01420">
    <property type="entry name" value="Methylase_S"/>
    <property type="match status" value="1"/>
</dbReference>
<evidence type="ECO:0000256" key="3">
    <source>
        <dbReference type="ARBA" id="ARBA00023125"/>
    </source>
</evidence>
<dbReference type="HOGENOM" id="CLU_639322_0_0_1"/>
<gene>
    <name evidence="5" type="ORF">BBAD15_g12340</name>
</gene>
<comment type="caution">
    <text evidence="5">The sequence shown here is derived from an EMBL/GenBank/DDBJ whole genome shotgun (WGS) entry which is preliminary data.</text>
</comment>
<dbReference type="AlphaFoldDB" id="A0A0A2V4N7"/>
<dbReference type="CDD" id="cd16961">
    <property type="entry name" value="RMtype1_S_TRD-CR_like"/>
    <property type="match status" value="1"/>
</dbReference>
<evidence type="ECO:0000259" key="4">
    <source>
        <dbReference type="Pfam" id="PF01420"/>
    </source>
</evidence>
<evidence type="ECO:0000313" key="6">
    <source>
        <dbReference type="Proteomes" id="UP000030106"/>
    </source>
</evidence>
<proteinExistence type="inferred from homology"/>
<dbReference type="PANTHER" id="PTHR43140">
    <property type="entry name" value="TYPE-1 RESTRICTION ENZYME ECOKI SPECIFICITY PROTEIN"/>
    <property type="match status" value="1"/>
</dbReference>
<protein>
    <recommendedName>
        <fullName evidence="4">Type I restriction modification DNA specificity domain-containing protein</fullName>
    </recommendedName>
</protein>
<dbReference type="SUPFAM" id="SSF116734">
    <property type="entry name" value="DNA methylase specificity domain"/>
    <property type="match status" value="1"/>
</dbReference>
<name>A0A0A2V4N7_BEABA</name>